<evidence type="ECO:0000313" key="1">
    <source>
        <dbReference type="EMBL" id="KMO37454.1"/>
    </source>
</evidence>
<evidence type="ECO:0000313" key="2">
    <source>
        <dbReference type="Proteomes" id="UP000035929"/>
    </source>
</evidence>
<accession>A0A0J6SUP7</accession>
<dbReference type="PATRIC" id="fig|270351.6.peg.6280"/>
<dbReference type="Proteomes" id="UP000035929">
    <property type="component" value="Unassembled WGS sequence"/>
</dbReference>
<proteinExistence type="predicted"/>
<sequence>MRRPCNQSQLAAGLGLKGNSRMTSAQTRWSGACWGAEASLGRRARAAALLAVVGVPLGGCLGFSADGGLGPAHSYAALELRKGIVKVSDETAAAGAATRAEQLLRRPLTPDGAVQVALLKNRALQASFNDLGVSEAEFVQATLPPVPRLSLSRTGGDFTLEIERSVAASLIELLTLPVRIPIAQNRFRAEQYRAVGQVLRLAGEARRQFYRTVSANQSIAYLEQALASAGSASTLAKQLGETGALNKLEQAREHAFYSELGAQLAKARVLQRVEREKLIRLLGLWGREIDFKLPNSLPALPGRLVSGTLIEAEAIKKRADIQTARFELQSLAGQYGLNQVSGFINVLDVGYSDRFDRSKAFEPNEQGGFNVTRDKSFGRGYSVDLVIPIYDFGTTVVRGAREAYLGAAHRLAEKAVNARSEVREAYQRYRGQYDITRHYQGSVLPLRKTIQDQALLQYSGMLIDVTTLIIDARSRILSNIQAIEAQRDFWIAATDLRAAVIGGGFSGEGFGGESAGVEGVAGGGGETLAAATPGG</sequence>
<dbReference type="SUPFAM" id="SSF56954">
    <property type="entry name" value="Outer membrane efflux proteins (OEP)"/>
    <property type="match status" value="1"/>
</dbReference>
<name>A0A0J6SUP7_9HYPH</name>
<dbReference type="InterPro" id="IPR010131">
    <property type="entry name" value="MdtP/NodT-like"/>
</dbReference>
<dbReference type="GO" id="GO:0015562">
    <property type="term" value="F:efflux transmembrane transporter activity"/>
    <property type="evidence" value="ECO:0007669"/>
    <property type="project" value="InterPro"/>
</dbReference>
<dbReference type="PANTHER" id="PTHR30203:SF24">
    <property type="entry name" value="BLR4935 PROTEIN"/>
    <property type="match status" value="1"/>
</dbReference>
<dbReference type="Gene3D" id="1.20.1600.10">
    <property type="entry name" value="Outer membrane efflux proteins (OEP)"/>
    <property type="match status" value="1"/>
</dbReference>
<comment type="caution">
    <text evidence="1">The sequence shown here is derived from an EMBL/GenBank/DDBJ whole genome shotgun (WGS) entry which is preliminary data.</text>
</comment>
<gene>
    <name evidence="1" type="ORF">VP06_07940</name>
</gene>
<organism evidence="1 2">
    <name type="scientific">Methylobacterium aquaticum</name>
    <dbReference type="NCBI Taxonomy" id="270351"/>
    <lineage>
        <taxon>Bacteria</taxon>
        <taxon>Pseudomonadati</taxon>
        <taxon>Pseudomonadota</taxon>
        <taxon>Alphaproteobacteria</taxon>
        <taxon>Hyphomicrobiales</taxon>
        <taxon>Methylobacteriaceae</taxon>
        <taxon>Methylobacterium</taxon>
    </lineage>
</organism>
<dbReference type="EMBL" id="LABX01000056">
    <property type="protein sequence ID" value="KMO37454.1"/>
    <property type="molecule type" value="Genomic_DNA"/>
</dbReference>
<protein>
    <submittedName>
        <fullName evidence="1">Transporter</fullName>
    </submittedName>
</protein>
<dbReference type="PANTHER" id="PTHR30203">
    <property type="entry name" value="OUTER MEMBRANE CATION EFFLUX PROTEIN"/>
    <property type="match status" value="1"/>
</dbReference>
<reference evidence="1 2" key="1">
    <citation type="submission" date="2015-03" db="EMBL/GenBank/DDBJ databases">
        <title>Genome sequencing of Methylobacterium aquaticum DSM16371 type strain.</title>
        <authorList>
            <person name="Chaudhry V."/>
            <person name="Patil P.B."/>
        </authorList>
    </citation>
    <scope>NUCLEOTIDE SEQUENCE [LARGE SCALE GENOMIC DNA]</scope>
    <source>
        <strain evidence="1 2">DSM 16371</strain>
    </source>
</reference>
<dbReference type="AlphaFoldDB" id="A0A0J6SUP7"/>